<dbReference type="InterPro" id="IPR026123">
    <property type="entry name" value="STIL"/>
</dbReference>
<dbReference type="GO" id="GO:0007052">
    <property type="term" value="P:mitotic spindle organization"/>
    <property type="evidence" value="ECO:0007669"/>
    <property type="project" value="TreeGrafter"/>
</dbReference>
<evidence type="ECO:0000313" key="6">
    <source>
        <dbReference type="Proteomes" id="UP000694621"/>
    </source>
</evidence>
<feature type="compositionally biased region" description="Polar residues" evidence="1">
    <location>
        <begin position="574"/>
        <end position="584"/>
    </location>
</feature>
<dbReference type="Pfam" id="PF15253">
    <property type="entry name" value="STIL_N"/>
    <property type="match status" value="1"/>
</dbReference>
<proteinExistence type="predicted"/>
<feature type="region of interest" description="Disordered" evidence="1">
    <location>
        <begin position="860"/>
        <end position="926"/>
    </location>
</feature>
<feature type="compositionally biased region" description="Basic and acidic residues" evidence="1">
    <location>
        <begin position="887"/>
        <end position="898"/>
    </location>
</feature>
<dbReference type="PANTHER" id="PTHR15128">
    <property type="entry name" value="TAL1 SCL INTERRUPTING LOCUS"/>
    <property type="match status" value="1"/>
</dbReference>
<dbReference type="PANTHER" id="PTHR15128:SF0">
    <property type="entry name" value="SCL-INTERRUPTING LOCUS PROTEIN"/>
    <property type="match status" value="1"/>
</dbReference>
<dbReference type="Proteomes" id="UP000752171">
    <property type="component" value="Unassembled WGS sequence"/>
</dbReference>
<feature type="domain" description="STIL N-terminal" evidence="2">
    <location>
        <begin position="47"/>
        <end position="388"/>
    </location>
</feature>
<dbReference type="KEGG" id="amex:103039161"/>
<reference evidence="4 7" key="1">
    <citation type="submission" date="2021-07" db="EMBL/GenBank/DDBJ databases">
        <authorList>
            <person name="Imarazene B."/>
            <person name="Zahm M."/>
            <person name="Klopp C."/>
            <person name="Cabau C."/>
            <person name="Beille S."/>
            <person name="Jouanno E."/>
            <person name="Castinel A."/>
            <person name="Lluch J."/>
            <person name="Gil L."/>
            <person name="Kuchtly C."/>
            <person name="Lopez Roques C."/>
            <person name="Donnadieu C."/>
            <person name="Parrinello H."/>
            <person name="Journot L."/>
            <person name="Du K."/>
            <person name="Schartl M."/>
            <person name="Retaux S."/>
            <person name="Guiguen Y."/>
        </authorList>
    </citation>
    <scope>NUCLEOTIDE SEQUENCE [LARGE SCALE GENOMIC DNA]</scope>
    <source>
        <strain evidence="4">Pach_M1</strain>
        <tissue evidence="4">Testis</tissue>
    </source>
</reference>
<dbReference type="Pfam" id="PF26399">
    <property type="entry name" value="PRM_STIL"/>
    <property type="match status" value="1"/>
</dbReference>
<gene>
    <name evidence="5" type="primary">stil</name>
    <name evidence="4" type="synonym">STIL</name>
    <name evidence="4" type="ORF">AMEX_G19292</name>
</gene>
<dbReference type="EMBL" id="JAICCE010000016">
    <property type="protein sequence ID" value="KAG9266647.1"/>
    <property type="molecule type" value="Genomic_DNA"/>
</dbReference>
<dbReference type="GO" id="GO:0071539">
    <property type="term" value="P:protein localization to centrosome"/>
    <property type="evidence" value="ECO:0007669"/>
    <property type="project" value="TreeGrafter"/>
</dbReference>
<feature type="compositionally biased region" description="Polar residues" evidence="1">
    <location>
        <begin position="522"/>
        <end position="533"/>
    </location>
</feature>
<dbReference type="GeneID" id="103039161"/>
<feature type="domain" description="STIL coiled coil region" evidence="3">
    <location>
        <begin position="776"/>
        <end position="804"/>
    </location>
</feature>
<name>A0A8B9LF47_ASTMX</name>
<dbReference type="InterPro" id="IPR057655">
    <property type="entry name" value="STIL_CC"/>
</dbReference>
<evidence type="ECO:0000313" key="5">
    <source>
        <dbReference type="Ensembl" id="ENSAMXP00005049359.1"/>
    </source>
</evidence>
<reference evidence="5" key="2">
    <citation type="submission" date="2025-05" db="UniProtKB">
        <authorList>
            <consortium name="Ensembl"/>
        </authorList>
    </citation>
    <scope>IDENTIFICATION</scope>
</reference>
<feature type="region of interest" description="Disordered" evidence="1">
    <location>
        <begin position="385"/>
        <end position="442"/>
    </location>
</feature>
<feature type="compositionally biased region" description="Low complexity" evidence="1">
    <location>
        <begin position="543"/>
        <end position="573"/>
    </location>
</feature>
<dbReference type="OrthoDB" id="76173at2759"/>
<dbReference type="GO" id="GO:0005815">
    <property type="term" value="C:microtubule organizing center"/>
    <property type="evidence" value="ECO:0007669"/>
    <property type="project" value="TreeGrafter"/>
</dbReference>
<feature type="compositionally biased region" description="Polar residues" evidence="1">
    <location>
        <begin position="387"/>
        <end position="407"/>
    </location>
</feature>
<dbReference type="Proteomes" id="UP000694621">
    <property type="component" value="Unplaced"/>
</dbReference>
<protein>
    <submittedName>
        <fullName evidence="4">SCL-interrupting locus protein</fullName>
    </submittedName>
</protein>
<feature type="compositionally biased region" description="Polar residues" evidence="1">
    <location>
        <begin position="904"/>
        <end position="925"/>
    </location>
</feature>
<feature type="region of interest" description="Disordered" evidence="1">
    <location>
        <begin position="1249"/>
        <end position="1289"/>
    </location>
</feature>
<evidence type="ECO:0000313" key="7">
    <source>
        <dbReference type="Proteomes" id="UP000752171"/>
    </source>
</evidence>
<dbReference type="GO" id="GO:0031023">
    <property type="term" value="P:microtubule organizing center organization"/>
    <property type="evidence" value="ECO:0007669"/>
    <property type="project" value="TreeGrafter"/>
</dbReference>
<evidence type="ECO:0000259" key="3">
    <source>
        <dbReference type="Pfam" id="PF25775"/>
    </source>
</evidence>
<dbReference type="OMA" id="CKCGYLT"/>
<feature type="region of interest" description="Disordered" evidence="1">
    <location>
        <begin position="478"/>
        <end position="622"/>
    </location>
</feature>
<feature type="compositionally biased region" description="Polar residues" evidence="1">
    <location>
        <begin position="1226"/>
        <end position="1236"/>
    </location>
</feature>
<dbReference type="InterPro" id="IPR057731">
    <property type="entry name" value="STIL_N"/>
</dbReference>
<organism evidence="5 6">
    <name type="scientific">Astyanax mexicanus</name>
    <name type="common">Blind cave fish</name>
    <name type="synonym">Astyanax fasciatus mexicanus</name>
    <dbReference type="NCBI Taxonomy" id="7994"/>
    <lineage>
        <taxon>Eukaryota</taxon>
        <taxon>Metazoa</taxon>
        <taxon>Chordata</taxon>
        <taxon>Craniata</taxon>
        <taxon>Vertebrata</taxon>
        <taxon>Euteleostomi</taxon>
        <taxon>Actinopterygii</taxon>
        <taxon>Neopterygii</taxon>
        <taxon>Teleostei</taxon>
        <taxon>Ostariophysi</taxon>
        <taxon>Characiformes</taxon>
        <taxon>Characoidei</taxon>
        <taxon>Acestrorhamphidae</taxon>
        <taxon>Acestrorhamphinae</taxon>
        <taxon>Astyanax</taxon>
    </lineage>
</organism>
<dbReference type="InterPro" id="IPR058559">
    <property type="entry name" value="PRM_STIL"/>
</dbReference>
<sequence length="1303" mass="141537">MNGVQVNLRGLPSHVLEAVCRPDTVQNTRLTESGIGPLTFPKSKMHLWDPTPNGDLVHVHLSLYRNPRLLLLEKALRLAHRHARQSKMLQFSCFFIGTLAVDGDEEGVTLTLDRFDPGREQPGCPGKAPTALLPGDVLVPCLFEAQPVAESTVYSADDFDVSFKMLQHCCSSRETLELSKLLGLRARLSCLENMDRLSFGLNWAGLTLANSLEAVPVRAVPIIPTALARNLSSPVSIAQPLHSAGRKRGFLTMDQTRKLLLVLESDPKVYTLPLVGVWLSGVTHIHNPLVWAWCLRYLYSSSLQDRVMSENDAFLVVLYSLTHREPEFYQCKLRGGMMDMSFHLLTSTETVTLYKNVEPSEGRSLLFELGTDHQSREAELFKEVLSRSAQPRNTRAASSATAQNKLSSSDHDSGVEDEDLSPRPSPNPHPVSQQARQVHPSVPELSMVADGSFLDGKIMESYDHTLPHSAQLNTHQRSFRSANQQTGPGPRPQPPPAQSGMAGPPPIRRPLTPVLSHPKPNRPQSTSAHQTPKSLAGKRDVPSTGRRSSHGSSASSSASSTTSLKSGSSPNSSFHQLMQRSGQDIVSKPHPHPSSPSGPPAQSHSGSRKASVIPEPTPMMHPAQHRLFHSTPASNPAINTCNCCPTHHGHMPVYQNNTWQGTPSLPPPPLHHAHPAHTASSNPVLCSTESSPHRDCYLSPTRQSLGCHVSPTKSPVCHASVPLHCSPSHGPSSGALEHRIPAACQAQCCQMQTSFPGQPSSVAVPPLEGGMGLLPADAYKMLIEQDRQLKQLQAQIQKLLEAQSKVTEPSQTAPVDHQLERVTQTSAAVSEPQKKTSVSIAVGTGASLFWSGPDLDTKHGGLSLECPPEPQWQTGGNDSSSVSSRLSCDEVNHSREEEGPGTPLHSSRSPQHDTSSNVGMPSFQSPVLGESASMYYQPQSPEREDVSEDQHVHDQRFYQELLGQVNSRLQDSATEDTVVERDVPNPQHRHSLSPLQSECSPPYKRTPKAQFLDQRSAVSEQNQVIDATVKQLHHLGVTVELNTHSGKATRTTVESASTLAAINPEAVIPRLALSEPVSTSIWGLSGGADLSLEANAIALKYLSDSQLSRLSLGGQTPAARSNPGAVLFGKTPVDKSNVGLSILSSSNMSLASCQYMKRYGLIEGGSSSEEEEDGDEAQMQRIQTDSALGCSLQLNNSENIGHVQENRPGFILKNLTNNPPEPLTHLRTSPPDSQSQLIRDLRPKMQLLTHGKTSPDKENGPKLLPQRRSSLSDDQRLSPLPETPGSVGNFLDLGRLRQLPKLF</sequence>
<feature type="compositionally biased region" description="Pro residues" evidence="1">
    <location>
        <begin position="489"/>
        <end position="508"/>
    </location>
</feature>
<dbReference type="Ensembl" id="ENSAMXT00005053515.1">
    <property type="protein sequence ID" value="ENSAMXP00005049359.1"/>
    <property type="gene ID" value="ENSAMXG00005022498.1"/>
</dbReference>
<dbReference type="CTD" id="6491"/>
<evidence type="ECO:0000313" key="4">
    <source>
        <dbReference type="EMBL" id="KAG9266647.1"/>
    </source>
</evidence>
<feature type="region of interest" description="Disordered" evidence="1">
    <location>
        <begin position="1211"/>
        <end position="1236"/>
    </location>
</feature>
<dbReference type="Pfam" id="PF25775">
    <property type="entry name" value="CC_STIL"/>
    <property type="match status" value="1"/>
</dbReference>
<evidence type="ECO:0000256" key="1">
    <source>
        <dbReference type="SAM" id="MobiDB-lite"/>
    </source>
</evidence>
<dbReference type="GO" id="GO:0007224">
    <property type="term" value="P:smoothened signaling pathway"/>
    <property type="evidence" value="ECO:0007669"/>
    <property type="project" value="TreeGrafter"/>
</dbReference>
<accession>A0A8B9LF47</accession>
<evidence type="ECO:0000259" key="2">
    <source>
        <dbReference type="Pfam" id="PF15253"/>
    </source>
</evidence>